<comment type="subcellular location">
    <subcellularLocation>
        <location evidence="8">Cytoplasm</location>
    </subcellularLocation>
</comment>
<evidence type="ECO:0000259" key="11">
    <source>
        <dbReference type="Pfam" id="PF00557"/>
    </source>
</evidence>
<dbReference type="EC" id="3.4.11.18" evidence="8"/>
<dbReference type="PRINTS" id="PR00599">
    <property type="entry name" value="MAPEPTIDASE"/>
</dbReference>
<dbReference type="GO" id="GO:0004239">
    <property type="term" value="F:initiator methionyl aminopeptidase activity"/>
    <property type="evidence" value="ECO:0007669"/>
    <property type="project" value="UniProtKB-UniRule"/>
</dbReference>
<feature type="domain" description="Peptidase M24" evidence="11">
    <location>
        <begin position="120"/>
        <end position="323"/>
    </location>
</feature>
<dbReference type="GO" id="GO:0006508">
    <property type="term" value="P:proteolysis"/>
    <property type="evidence" value="ECO:0007669"/>
    <property type="project" value="UniProtKB-KW"/>
</dbReference>
<dbReference type="InterPro" id="IPR036388">
    <property type="entry name" value="WH-like_DNA-bd_sf"/>
</dbReference>
<feature type="binding site" evidence="8">
    <location>
        <position position="182"/>
    </location>
    <ligand>
        <name>substrate</name>
    </ligand>
</feature>
<comment type="similarity">
    <text evidence="8">Belongs to the peptidase M24A family. Methionine aminopeptidase eukaryotic type 2 subfamily.</text>
</comment>
<dbReference type="Gene3D" id="1.10.10.10">
    <property type="entry name" value="Winged helix-like DNA-binding domain superfamily/Winged helix DNA-binding domain"/>
    <property type="match status" value="1"/>
</dbReference>
<evidence type="ECO:0000256" key="9">
    <source>
        <dbReference type="RuleBase" id="RU003653"/>
    </source>
</evidence>
<dbReference type="STRING" id="478820.A0A196SAW4"/>
<evidence type="ECO:0000256" key="7">
    <source>
        <dbReference type="ARBA" id="ARBA00022801"/>
    </source>
</evidence>
<evidence type="ECO:0000256" key="4">
    <source>
        <dbReference type="ARBA" id="ARBA00022438"/>
    </source>
</evidence>
<dbReference type="PANTHER" id="PTHR45777">
    <property type="entry name" value="METHIONINE AMINOPEPTIDASE 2"/>
    <property type="match status" value="1"/>
</dbReference>
<name>A0A196SAW4_BLAHN</name>
<evidence type="ECO:0000256" key="10">
    <source>
        <dbReference type="SAM" id="MobiDB-lite"/>
    </source>
</evidence>
<reference evidence="12 13" key="1">
    <citation type="submission" date="2016-05" db="EMBL/GenBank/DDBJ databases">
        <title>Nuclear genome of Blastocystis sp. subtype 1 NandII.</title>
        <authorList>
            <person name="Gentekaki E."/>
            <person name="Curtis B."/>
            <person name="Stairs C."/>
            <person name="Eme L."/>
            <person name="Herman E."/>
            <person name="Klimes V."/>
            <person name="Arias M.C."/>
            <person name="Elias M."/>
            <person name="Hilliou F."/>
            <person name="Klute M."/>
            <person name="Malik S.-B."/>
            <person name="Pightling A."/>
            <person name="Rachubinski R."/>
            <person name="Salas D."/>
            <person name="Schlacht A."/>
            <person name="Suga H."/>
            <person name="Archibald J."/>
            <person name="Ball S.G."/>
            <person name="Clark G."/>
            <person name="Dacks J."/>
            <person name="Van Der Giezen M."/>
            <person name="Tsaousis A."/>
            <person name="Roger A."/>
        </authorList>
    </citation>
    <scope>NUCLEOTIDE SEQUENCE [LARGE SCALE GENOMIC DNA]</scope>
    <source>
        <strain evidence="13">ATCC 50177 / NandII</strain>
    </source>
</reference>
<keyword evidence="6 8" id="KW-0479">Metal-binding</keyword>
<dbReference type="InterPro" id="IPR036390">
    <property type="entry name" value="WH_DNA-bd_sf"/>
</dbReference>
<protein>
    <recommendedName>
        <fullName evidence="8">Methionine aminopeptidase 2</fullName>
        <shortName evidence="8">MAP 2</shortName>
        <shortName evidence="8">MetAP 2</shortName>
        <ecNumber evidence="8">3.4.11.18</ecNumber>
    </recommendedName>
    <alternativeName>
        <fullName evidence="8">Peptidase M</fullName>
    </alternativeName>
</protein>
<dbReference type="CDD" id="cd01088">
    <property type="entry name" value="MetAP2"/>
    <property type="match status" value="1"/>
</dbReference>
<feature type="binding site" evidence="8">
    <location>
        <position position="315"/>
    </location>
    <ligand>
        <name>a divalent metal cation</name>
        <dbReference type="ChEBI" id="CHEBI:60240"/>
        <label>2</label>
        <note>catalytic</note>
    </ligand>
</feature>
<dbReference type="Pfam" id="PF00557">
    <property type="entry name" value="Peptidase_M24"/>
    <property type="match status" value="1"/>
</dbReference>
<evidence type="ECO:0000256" key="3">
    <source>
        <dbReference type="ARBA" id="ARBA00001954"/>
    </source>
</evidence>
<dbReference type="InterPro" id="IPR050247">
    <property type="entry name" value="Met_Aminopeptidase_Type2"/>
</dbReference>
<keyword evidence="13" id="KW-1185">Reference proteome</keyword>
<evidence type="ECO:0000256" key="1">
    <source>
        <dbReference type="ARBA" id="ARBA00000294"/>
    </source>
</evidence>
<dbReference type="GO" id="GO:0046872">
    <property type="term" value="F:metal ion binding"/>
    <property type="evidence" value="ECO:0007669"/>
    <property type="project" value="UniProtKB-UniRule"/>
</dbReference>
<dbReference type="InterPro" id="IPR001714">
    <property type="entry name" value="Pept_M24_MAP"/>
</dbReference>
<dbReference type="GO" id="GO:0005737">
    <property type="term" value="C:cytoplasm"/>
    <property type="evidence" value="ECO:0007669"/>
    <property type="project" value="UniProtKB-SubCell"/>
</dbReference>
<feature type="region of interest" description="Disordered" evidence="10">
    <location>
        <begin position="1"/>
        <end position="47"/>
    </location>
</feature>
<dbReference type="HAMAP" id="MF_03175">
    <property type="entry name" value="MetAP_2_euk"/>
    <property type="match status" value="1"/>
</dbReference>
<feature type="binding site" evidence="8">
    <location>
        <position position="290"/>
    </location>
    <ligand>
        <name>substrate</name>
    </ligand>
</feature>
<comment type="function">
    <text evidence="8 9">Cotranslationally removes the N-terminal methionine from nascent proteins. The N-terminal methionine is often cleaved when the second residue in the primary sequence is small and uncharged (Met-Ala-, Cys, Gly, Pro, Ser, Thr, or Val).</text>
</comment>
<feature type="binding site" evidence="8">
    <location>
        <position position="421"/>
    </location>
    <ligand>
        <name>a divalent metal cation</name>
        <dbReference type="ChEBI" id="CHEBI:60240"/>
        <label>2</label>
        <note>catalytic</note>
    </ligand>
</feature>
<keyword evidence="5 8" id="KW-0645">Protease</keyword>
<dbReference type="SUPFAM" id="SSF55920">
    <property type="entry name" value="Creatinase/aminopeptidase"/>
    <property type="match status" value="1"/>
</dbReference>
<dbReference type="InterPro" id="IPR000994">
    <property type="entry name" value="Pept_M24"/>
</dbReference>
<dbReference type="AlphaFoldDB" id="A0A196SAW4"/>
<feature type="binding site" evidence="8">
    <location>
        <position position="421"/>
    </location>
    <ligand>
        <name>a divalent metal cation</name>
        <dbReference type="ChEBI" id="CHEBI:60240"/>
        <label>1</label>
    </ligand>
</feature>
<comment type="caution">
    <text evidence="12">The sequence shown here is derived from an EMBL/GenBank/DDBJ whole genome shotgun (WGS) entry which is preliminary data.</text>
</comment>
<keyword evidence="8" id="KW-0963">Cytoplasm</keyword>
<gene>
    <name evidence="12" type="ORF">AV274_4113</name>
</gene>
<feature type="binding site" evidence="8">
    <location>
        <position position="213"/>
    </location>
    <ligand>
        <name>a divalent metal cation</name>
        <dbReference type="ChEBI" id="CHEBI:60240"/>
        <label>1</label>
    </ligand>
</feature>
<dbReference type="NCBIfam" id="TIGR00501">
    <property type="entry name" value="met_pdase_II"/>
    <property type="match status" value="1"/>
</dbReference>
<feature type="binding site" evidence="8">
    <location>
        <position position="282"/>
    </location>
    <ligand>
        <name>a divalent metal cation</name>
        <dbReference type="ChEBI" id="CHEBI:60240"/>
        <label>2</label>
        <note>catalytic</note>
    </ligand>
</feature>
<accession>A0A196SAW4</accession>
<dbReference type="EMBL" id="LXWW01000281">
    <property type="protein sequence ID" value="OAO14190.1"/>
    <property type="molecule type" value="Genomic_DNA"/>
</dbReference>
<evidence type="ECO:0000256" key="5">
    <source>
        <dbReference type="ARBA" id="ARBA00022670"/>
    </source>
</evidence>
<dbReference type="PANTHER" id="PTHR45777:SF2">
    <property type="entry name" value="METHIONINE AMINOPEPTIDASE 2"/>
    <property type="match status" value="1"/>
</dbReference>
<dbReference type="InterPro" id="IPR036005">
    <property type="entry name" value="Creatinase/aminopeptidase-like"/>
</dbReference>
<dbReference type="Gene3D" id="3.90.230.10">
    <property type="entry name" value="Creatinase/methionine aminopeptidase superfamily"/>
    <property type="match status" value="1"/>
</dbReference>
<comment type="cofactor">
    <cofactor evidence="3">
        <name>Fe(2+)</name>
        <dbReference type="ChEBI" id="CHEBI:29033"/>
    </cofactor>
</comment>
<evidence type="ECO:0000256" key="2">
    <source>
        <dbReference type="ARBA" id="ARBA00001936"/>
    </source>
</evidence>
<dbReference type="OrthoDB" id="7848262at2759"/>
<sequence length="440" mass="48904">MSRHSKKRHASDQEQEQETGEESNSTKVVCKGKDTEQSHNTQPKACNSEHASLLRGINHASNITVKGQTSDASVPVDSLFPNGFPEGTFQYYVENDTRSRETGEEKRLASIDLHVIETSLRKAGEVHKEARSYIQSKIKPEMRFWDLCCDLEDKVRSLIGENGPNAGMGFPTGCSINHVAAHYTPNPHDMRRFHYGDVMKLDFGTEVNGYIIDSAFTFSFDPQFEPLIAATRDATYTAIKAAGVDANLGELGGVIEEVINSYEVTIDGRTYPIVPIRNLAGHNLVKGSIHGDKCVPLVFEDSRERMEAGDIFAIETFATTGTGYADPGGMTSHYALNPAAEYPPMCAEDERLLKHILRTFDTLPFCRRWLDRPDGGSFAVNGNQGRQAKCIDSLNRLVERGIVEDYPPLCDQIGSYSSQLEHTFLVKEDCKEVFSMGLDY</sequence>
<evidence type="ECO:0000256" key="8">
    <source>
        <dbReference type="HAMAP-Rule" id="MF_03175"/>
    </source>
</evidence>
<evidence type="ECO:0000256" key="6">
    <source>
        <dbReference type="ARBA" id="ARBA00022723"/>
    </source>
</evidence>
<comment type="cofactor">
    <cofactor evidence="2">
        <name>Mn(2+)</name>
        <dbReference type="ChEBI" id="CHEBI:29035"/>
    </cofactor>
</comment>
<dbReference type="SUPFAM" id="SSF46785">
    <property type="entry name" value="Winged helix' DNA-binding domain"/>
    <property type="match status" value="1"/>
</dbReference>
<organism evidence="12 13">
    <name type="scientific">Blastocystis sp. subtype 1 (strain ATCC 50177 / NandII)</name>
    <dbReference type="NCBI Taxonomy" id="478820"/>
    <lineage>
        <taxon>Eukaryota</taxon>
        <taxon>Sar</taxon>
        <taxon>Stramenopiles</taxon>
        <taxon>Bigyra</taxon>
        <taxon>Opalozoa</taxon>
        <taxon>Opalinata</taxon>
        <taxon>Blastocystidae</taxon>
        <taxon>Blastocystis</taxon>
    </lineage>
</organism>
<dbReference type="GO" id="GO:0070006">
    <property type="term" value="F:metalloaminopeptidase activity"/>
    <property type="evidence" value="ECO:0007669"/>
    <property type="project" value="UniProtKB-UniRule"/>
</dbReference>
<keyword evidence="7 8" id="KW-0378">Hydrolase</keyword>
<proteinExistence type="inferred from homology"/>
<dbReference type="Proteomes" id="UP000078348">
    <property type="component" value="Unassembled WGS sequence"/>
</dbReference>
<evidence type="ECO:0000313" key="12">
    <source>
        <dbReference type="EMBL" id="OAO14190.1"/>
    </source>
</evidence>
<comment type="catalytic activity">
    <reaction evidence="1 8 9">
        <text>Release of N-terminal amino acids, preferentially methionine, from peptides and arylamides.</text>
        <dbReference type="EC" id="3.4.11.18"/>
    </reaction>
</comment>
<feature type="binding site" evidence="8">
    <location>
        <position position="202"/>
    </location>
    <ligand>
        <name>a divalent metal cation</name>
        <dbReference type="ChEBI" id="CHEBI:60240"/>
        <label>1</label>
    </ligand>
</feature>
<evidence type="ECO:0000313" key="13">
    <source>
        <dbReference type="Proteomes" id="UP000078348"/>
    </source>
</evidence>
<keyword evidence="4 8" id="KW-0031">Aminopeptidase</keyword>
<comment type="cofactor">
    <cofactor evidence="8">
        <name>Co(2+)</name>
        <dbReference type="ChEBI" id="CHEBI:48828"/>
    </cofactor>
    <cofactor evidence="8">
        <name>Zn(2+)</name>
        <dbReference type="ChEBI" id="CHEBI:29105"/>
    </cofactor>
    <cofactor evidence="8">
        <name>Mn(2+)</name>
        <dbReference type="ChEBI" id="CHEBI:29035"/>
    </cofactor>
    <cofactor evidence="8">
        <name>Fe(2+)</name>
        <dbReference type="ChEBI" id="CHEBI:29033"/>
    </cofactor>
    <text evidence="8">Binds 2 divalent metal cations per subunit. Has a high-affinity and a low affinity metal-binding site. The true nature of the physiological cofactor is under debate. The enzyme is active with cobalt, zinc, manganese or divalent iron ions. Most likely, methionine aminopeptidases function as mononuclear Fe(2+)-metalloproteases under physiological conditions, and the catalytically relevant metal-binding site has been assigned to the histidine-containing high-affinity site.</text>
</comment>
<feature type="binding site" evidence="8">
    <location>
        <position position="213"/>
    </location>
    <ligand>
        <name>a divalent metal cation</name>
        <dbReference type="ChEBI" id="CHEBI:60240"/>
        <label>2</label>
        <note>catalytic</note>
    </ligand>
</feature>
<dbReference type="InterPro" id="IPR002468">
    <property type="entry name" value="Pept_M24A_MAP2"/>
</dbReference>